<accession>A0A0R0D7J0</accession>
<evidence type="ECO:0000313" key="1">
    <source>
        <dbReference type="EMBL" id="KRG78191.1"/>
    </source>
</evidence>
<dbReference type="Proteomes" id="UP000050956">
    <property type="component" value="Unassembled WGS sequence"/>
</dbReference>
<name>A0A0R0D7J0_9GAMM</name>
<proteinExistence type="predicted"/>
<dbReference type="EMBL" id="LDJM01000012">
    <property type="protein sequence ID" value="KRG78191.1"/>
    <property type="molecule type" value="Genomic_DNA"/>
</dbReference>
<reference evidence="1 2" key="1">
    <citation type="submission" date="2015-05" db="EMBL/GenBank/DDBJ databases">
        <title>Genome sequencing and analysis of members of genus Stenotrophomonas.</title>
        <authorList>
            <person name="Patil P.P."/>
            <person name="Midha S."/>
            <person name="Patil P.B."/>
        </authorList>
    </citation>
    <scope>NUCLEOTIDE SEQUENCE [LARGE SCALE GENOMIC DNA]</scope>
    <source>
        <strain evidence="1 2">DSM 24757</strain>
    </source>
</reference>
<dbReference type="AlphaFoldDB" id="A0A0R0D7J0"/>
<evidence type="ECO:0000313" key="2">
    <source>
        <dbReference type="Proteomes" id="UP000050956"/>
    </source>
</evidence>
<keyword evidence="2" id="KW-1185">Reference proteome</keyword>
<protein>
    <submittedName>
        <fullName evidence="1">Uncharacterized protein</fullName>
    </submittedName>
</protein>
<organism evidence="1 2">
    <name type="scientific">Stenotrophomonas ginsengisoli</name>
    <dbReference type="NCBI Taxonomy" id="336566"/>
    <lineage>
        <taxon>Bacteria</taxon>
        <taxon>Pseudomonadati</taxon>
        <taxon>Pseudomonadota</taxon>
        <taxon>Gammaproteobacteria</taxon>
        <taxon>Lysobacterales</taxon>
        <taxon>Lysobacteraceae</taxon>
        <taxon>Stenotrophomonas</taxon>
    </lineage>
</organism>
<gene>
    <name evidence="1" type="ORF">ABB30_05660</name>
</gene>
<sequence>MRWSWLPLADESNAFTAALGFGGGSALGLDALEQFAGRFVGRVLGYKLATTTSPGAMWDSRRLGRQAAPQGWGAPRPWLLDAMVMAAARS</sequence>
<comment type="caution">
    <text evidence="1">The sequence shown here is derived from an EMBL/GenBank/DDBJ whole genome shotgun (WGS) entry which is preliminary data.</text>
</comment>
<dbReference type="PATRIC" id="fig|336566.3.peg.468"/>